<dbReference type="InterPro" id="IPR003838">
    <property type="entry name" value="ABC3_permease_C"/>
</dbReference>
<dbReference type="PANTHER" id="PTHR30489">
    <property type="entry name" value="LIPOPROTEIN-RELEASING SYSTEM TRANSMEMBRANE PROTEIN LOLE"/>
    <property type="match status" value="1"/>
</dbReference>
<keyword evidence="4 7" id="KW-0812">Transmembrane</keyword>
<keyword evidence="5 7" id="KW-1133">Transmembrane helix</keyword>
<dbReference type="EMBL" id="LN515532">
    <property type="protein sequence ID" value="CEA15920.1"/>
    <property type="molecule type" value="Genomic_DNA"/>
</dbReference>
<evidence type="ECO:0000256" key="5">
    <source>
        <dbReference type="ARBA" id="ARBA00022989"/>
    </source>
</evidence>
<feature type="transmembrane region" description="Helical" evidence="7">
    <location>
        <begin position="377"/>
        <end position="404"/>
    </location>
</feature>
<organism evidence="10 11">
    <name type="scientific">Fermentimonas caenicola</name>
    <dbReference type="NCBI Taxonomy" id="1562970"/>
    <lineage>
        <taxon>Bacteria</taxon>
        <taxon>Pseudomonadati</taxon>
        <taxon>Bacteroidota</taxon>
        <taxon>Bacteroidia</taxon>
        <taxon>Bacteroidales</taxon>
        <taxon>Dysgonomonadaceae</taxon>
        <taxon>Fermentimonas</taxon>
    </lineage>
</organism>
<dbReference type="GO" id="GO:0098797">
    <property type="term" value="C:plasma membrane protein complex"/>
    <property type="evidence" value="ECO:0007669"/>
    <property type="project" value="TreeGrafter"/>
</dbReference>
<dbReference type="STRING" id="1562970.ING2E5B_1168"/>
<dbReference type="PANTHER" id="PTHR30489:SF0">
    <property type="entry name" value="LIPOPROTEIN-RELEASING SYSTEM TRANSMEMBRANE PROTEIN LOLE"/>
    <property type="match status" value="1"/>
</dbReference>
<protein>
    <submittedName>
        <fullName evidence="10">Uncharacterized protein</fullName>
    </submittedName>
</protein>
<dbReference type="AlphaFoldDB" id="A0A098BZ05"/>
<evidence type="ECO:0000259" key="9">
    <source>
        <dbReference type="Pfam" id="PF12704"/>
    </source>
</evidence>
<dbReference type="Pfam" id="PF02687">
    <property type="entry name" value="FtsX"/>
    <property type="match status" value="1"/>
</dbReference>
<name>A0A098BZ05_9BACT</name>
<keyword evidence="11" id="KW-1185">Reference proteome</keyword>
<dbReference type="Proteomes" id="UP000032417">
    <property type="component" value="Chromosome 1"/>
</dbReference>
<dbReference type="GO" id="GO:0044874">
    <property type="term" value="P:lipoprotein localization to outer membrane"/>
    <property type="evidence" value="ECO:0007669"/>
    <property type="project" value="TreeGrafter"/>
</dbReference>
<proteinExistence type="inferred from homology"/>
<dbReference type="InterPro" id="IPR051447">
    <property type="entry name" value="Lipoprotein-release_system"/>
</dbReference>
<evidence type="ECO:0000313" key="11">
    <source>
        <dbReference type="Proteomes" id="UP000032417"/>
    </source>
</evidence>
<dbReference type="InterPro" id="IPR025857">
    <property type="entry name" value="MacB_PCD"/>
</dbReference>
<dbReference type="HOGENOM" id="CLU_000604_8_2_10"/>
<evidence type="ECO:0000256" key="1">
    <source>
        <dbReference type="ARBA" id="ARBA00004651"/>
    </source>
</evidence>
<evidence type="ECO:0000256" key="2">
    <source>
        <dbReference type="ARBA" id="ARBA00005236"/>
    </source>
</evidence>
<keyword evidence="6 7" id="KW-0472">Membrane</keyword>
<feature type="transmembrane region" description="Helical" evidence="7">
    <location>
        <begin position="26"/>
        <end position="51"/>
    </location>
</feature>
<keyword evidence="3" id="KW-1003">Cell membrane</keyword>
<evidence type="ECO:0000313" key="10">
    <source>
        <dbReference type="EMBL" id="CEA15920.1"/>
    </source>
</evidence>
<comment type="subcellular location">
    <subcellularLocation>
        <location evidence="1">Cell membrane</location>
        <topology evidence="1">Multi-pass membrane protein</topology>
    </subcellularLocation>
</comment>
<evidence type="ECO:0000256" key="4">
    <source>
        <dbReference type="ARBA" id="ARBA00022692"/>
    </source>
</evidence>
<dbReference type="OrthoDB" id="1522670at2"/>
<dbReference type="KEGG" id="pbt:ING2E5B_1168"/>
<sequence length="415" mass="46870">MNSELFIARRIYKGEKKLDKQVSSPAIKIAIAGISLGLAVMIVAVCIIVGFKKEIRGKVIGFGSHIQITAFESNVSYEHTPIAISDTLINILYSNPEISHVQEFITKPAIIKTDDDFLGVVLKGVSDSYNWDFFRTNLLEGDIINPDDTTSANQAIISKSIADKLQLKTGDRFTCYFVQEPVRARRFDITGIYETNFEDYDQLFILTEKIILGNLNEWDDDMASGIEVLVKDYDNLDVTAQNLFFEMSSYKDRFGNALYTRSIKDINPMIFNWLELLNMNVWVIIILMLIVSGFTMISGLLIIILERTNMIGILKSIGARDFSIRKVFLYLSAFLIGKGMLWGNIIALVFCIIQHQFNILKLDPSTYYLSAVPVDLNVIYIILLNIGTLLVSLLMMIGPSYLVARITPSKSIKFE</sequence>
<feature type="domain" description="ABC3 transporter permease C-terminal" evidence="8">
    <location>
        <begin position="283"/>
        <end position="408"/>
    </location>
</feature>
<evidence type="ECO:0000256" key="7">
    <source>
        <dbReference type="SAM" id="Phobius"/>
    </source>
</evidence>
<evidence type="ECO:0000256" key="3">
    <source>
        <dbReference type="ARBA" id="ARBA00022475"/>
    </source>
</evidence>
<feature type="transmembrane region" description="Helical" evidence="7">
    <location>
        <begin position="327"/>
        <end position="357"/>
    </location>
</feature>
<dbReference type="Pfam" id="PF12704">
    <property type="entry name" value="MacB_PCD"/>
    <property type="match status" value="1"/>
</dbReference>
<feature type="domain" description="MacB-like periplasmic core" evidence="9">
    <location>
        <begin position="29"/>
        <end position="240"/>
    </location>
</feature>
<evidence type="ECO:0000259" key="8">
    <source>
        <dbReference type="Pfam" id="PF02687"/>
    </source>
</evidence>
<dbReference type="PATRIC" id="fig|1562970.3.peg.1156"/>
<evidence type="ECO:0000256" key="6">
    <source>
        <dbReference type="ARBA" id="ARBA00023136"/>
    </source>
</evidence>
<accession>A0A098BZ05</accession>
<reference evidence="10 11" key="1">
    <citation type="submission" date="2014-08" db="EMBL/GenBank/DDBJ databases">
        <authorList>
            <person name="Wibberg D."/>
        </authorList>
    </citation>
    <scope>NUCLEOTIDE SEQUENCE [LARGE SCALE GENOMIC DNA]</scope>
    <source>
        <strain evidence="11">ING2-E5B</strain>
    </source>
</reference>
<comment type="similarity">
    <text evidence="2">Belongs to the ABC-4 integral membrane protein family. LolC/E subfamily.</text>
</comment>
<feature type="transmembrane region" description="Helical" evidence="7">
    <location>
        <begin position="281"/>
        <end position="306"/>
    </location>
</feature>
<gene>
    <name evidence="10" type="ORF">ING2E5B_1168</name>
</gene>